<dbReference type="Proteomes" id="UP000185557">
    <property type="component" value="Unassembled WGS sequence"/>
</dbReference>
<accession>A0A1U7J3Q0</accession>
<dbReference type="AlphaFoldDB" id="A0A1U7J3Q0"/>
<protein>
    <submittedName>
        <fullName evidence="1">Uncharacterized protein</fullName>
    </submittedName>
</protein>
<dbReference type="OrthoDB" id="532739at2"/>
<dbReference type="EMBL" id="MRCG01000011">
    <property type="protein sequence ID" value="OKH46916.1"/>
    <property type="molecule type" value="Genomic_DNA"/>
</dbReference>
<sequence>MSDSEKIPEILKLIDILDGLEALIESAPNEDVEDVLEEAWLQISDTFPDDFKAATQHDAGAEGLRRYLKVKTFFENPSERSIGAAELEEYYRSYIAAEEDEEPTDFFFPE</sequence>
<dbReference type="RefSeq" id="WP_073609342.1">
    <property type="nucleotide sequence ID" value="NZ_MRCG01000011.1"/>
</dbReference>
<name>A0A1U7J3Q0_9CYAN</name>
<organism evidence="1 2">
    <name type="scientific">Phormidium tenue NIES-30</name>
    <dbReference type="NCBI Taxonomy" id="549789"/>
    <lineage>
        <taxon>Bacteria</taxon>
        <taxon>Bacillati</taxon>
        <taxon>Cyanobacteriota</taxon>
        <taxon>Cyanophyceae</taxon>
        <taxon>Oscillatoriophycideae</taxon>
        <taxon>Oscillatoriales</taxon>
        <taxon>Oscillatoriaceae</taxon>
        <taxon>Phormidium</taxon>
    </lineage>
</organism>
<keyword evidence="2" id="KW-1185">Reference proteome</keyword>
<evidence type="ECO:0000313" key="1">
    <source>
        <dbReference type="EMBL" id="OKH46916.1"/>
    </source>
</evidence>
<comment type="caution">
    <text evidence="1">The sequence shown here is derived from an EMBL/GenBank/DDBJ whole genome shotgun (WGS) entry which is preliminary data.</text>
</comment>
<proteinExistence type="predicted"/>
<evidence type="ECO:0000313" key="2">
    <source>
        <dbReference type="Proteomes" id="UP000185557"/>
    </source>
</evidence>
<gene>
    <name evidence="1" type="ORF">NIES30_15590</name>
</gene>
<reference evidence="1 2" key="1">
    <citation type="submission" date="2016-11" db="EMBL/GenBank/DDBJ databases">
        <title>Draft Genome Sequences of Nine Cyanobacterial Strains from Diverse Habitats.</title>
        <authorList>
            <person name="Zhu T."/>
            <person name="Hou S."/>
            <person name="Lu X."/>
            <person name="Hess W.R."/>
        </authorList>
    </citation>
    <scope>NUCLEOTIDE SEQUENCE [LARGE SCALE GENOMIC DNA]</scope>
    <source>
        <strain evidence="1 2">NIES-30</strain>
    </source>
</reference>